<dbReference type="FunFam" id="3.30.470.20:FF:000008">
    <property type="entry name" value="D-alanine--D-alanine ligase"/>
    <property type="match status" value="1"/>
</dbReference>
<comment type="cofactor">
    <cofactor evidence="1">
        <name>Mn(2+)</name>
        <dbReference type="ChEBI" id="CHEBI:29035"/>
    </cofactor>
</comment>
<dbReference type="Gene3D" id="3.30.470.20">
    <property type="entry name" value="ATP-grasp fold, B domain"/>
    <property type="match status" value="1"/>
</dbReference>
<evidence type="ECO:0000313" key="24">
    <source>
        <dbReference type="Proteomes" id="UP000198862"/>
    </source>
</evidence>
<dbReference type="PROSITE" id="PS00843">
    <property type="entry name" value="DALA_DALA_LIGASE_1"/>
    <property type="match status" value="1"/>
</dbReference>
<evidence type="ECO:0000313" key="23">
    <source>
        <dbReference type="EMBL" id="SFD23271.1"/>
    </source>
</evidence>
<dbReference type="GO" id="GO:0046872">
    <property type="term" value="F:metal ion binding"/>
    <property type="evidence" value="ECO:0007669"/>
    <property type="project" value="UniProtKB-KW"/>
</dbReference>
<feature type="domain" description="ATP-grasp" evidence="22">
    <location>
        <begin position="105"/>
        <end position="301"/>
    </location>
</feature>
<evidence type="ECO:0000256" key="5">
    <source>
        <dbReference type="ARBA" id="ARBA00010871"/>
    </source>
</evidence>
<evidence type="ECO:0000256" key="2">
    <source>
        <dbReference type="ARBA" id="ARBA00003921"/>
    </source>
</evidence>
<dbReference type="Pfam" id="PF07478">
    <property type="entry name" value="Dala_Dala_lig_C"/>
    <property type="match status" value="1"/>
</dbReference>
<gene>
    <name evidence="18" type="primary">ddl</name>
    <name evidence="23" type="ORF">SAMN02745724_03941</name>
</gene>
<dbReference type="HAMAP" id="MF_00047">
    <property type="entry name" value="Dala_Dala_lig"/>
    <property type="match status" value="1"/>
</dbReference>
<dbReference type="PROSITE" id="PS00844">
    <property type="entry name" value="DALA_DALA_LIGASE_2"/>
    <property type="match status" value="1"/>
</dbReference>
<name>A0A1I1QMB0_9GAMM</name>
<dbReference type="GO" id="GO:0005524">
    <property type="term" value="F:ATP binding"/>
    <property type="evidence" value="ECO:0007669"/>
    <property type="project" value="UniProtKB-UniRule"/>
</dbReference>
<keyword evidence="13 18" id="KW-0133">Cell shape</keyword>
<dbReference type="NCBIfam" id="NF002378">
    <property type="entry name" value="PRK01372.1"/>
    <property type="match status" value="1"/>
</dbReference>
<reference evidence="23 24" key="1">
    <citation type="submission" date="2016-10" db="EMBL/GenBank/DDBJ databases">
        <authorList>
            <person name="de Groot N.N."/>
        </authorList>
    </citation>
    <scope>NUCLEOTIDE SEQUENCE [LARGE SCALE GENOMIC DNA]</scope>
    <source>
        <strain evidence="23 24">DSM 6059</strain>
    </source>
</reference>
<dbReference type="InterPro" id="IPR013815">
    <property type="entry name" value="ATP_grasp_subdomain_1"/>
</dbReference>
<feature type="active site" evidence="19">
    <location>
        <position position="148"/>
    </location>
</feature>
<evidence type="ECO:0000256" key="10">
    <source>
        <dbReference type="ARBA" id="ARBA00022741"/>
    </source>
</evidence>
<comment type="function">
    <text evidence="2 18">Cell wall formation.</text>
</comment>
<keyword evidence="12 20" id="KW-0460">Magnesium</keyword>
<evidence type="ECO:0000256" key="4">
    <source>
        <dbReference type="ARBA" id="ARBA00004752"/>
    </source>
</evidence>
<dbReference type="InterPro" id="IPR000291">
    <property type="entry name" value="D-Ala_lig_Van_CS"/>
</dbReference>
<dbReference type="InterPro" id="IPR011127">
    <property type="entry name" value="Dala_Dala_lig_N"/>
</dbReference>
<dbReference type="PANTHER" id="PTHR23132:SF23">
    <property type="entry name" value="D-ALANINE--D-ALANINE LIGASE B"/>
    <property type="match status" value="1"/>
</dbReference>
<evidence type="ECO:0000256" key="13">
    <source>
        <dbReference type="ARBA" id="ARBA00022960"/>
    </source>
</evidence>
<evidence type="ECO:0000256" key="21">
    <source>
        <dbReference type="PROSITE-ProRule" id="PRU00409"/>
    </source>
</evidence>
<comment type="subcellular location">
    <subcellularLocation>
        <location evidence="3 18">Cytoplasm</location>
    </subcellularLocation>
</comment>
<dbReference type="InterPro" id="IPR011761">
    <property type="entry name" value="ATP-grasp"/>
</dbReference>
<evidence type="ECO:0000256" key="12">
    <source>
        <dbReference type="ARBA" id="ARBA00022842"/>
    </source>
</evidence>
<feature type="active site" evidence="19">
    <location>
        <position position="279"/>
    </location>
</feature>
<comment type="similarity">
    <text evidence="5 18">Belongs to the D-alanine--D-alanine ligase family.</text>
</comment>
<evidence type="ECO:0000256" key="11">
    <source>
        <dbReference type="ARBA" id="ARBA00022840"/>
    </source>
</evidence>
<dbReference type="PANTHER" id="PTHR23132">
    <property type="entry name" value="D-ALANINE--D-ALANINE LIGASE"/>
    <property type="match status" value="1"/>
</dbReference>
<evidence type="ECO:0000256" key="14">
    <source>
        <dbReference type="ARBA" id="ARBA00022984"/>
    </source>
</evidence>
<evidence type="ECO:0000256" key="17">
    <source>
        <dbReference type="ARBA" id="ARBA00047614"/>
    </source>
</evidence>
<evidence type="ECO:0000256" key="19">
    <source>
        <dbReference type="PIRSR" id="PIRSR039102-1"/>
    </source>
</evidence>
<keyword evidence="7 18" id="KW-0963">Cytoplasm</keyword>
<proteinExistence type="inferred from homology"/>
<evidence type="ECO:0000256" key="7">
    <source>
        <dbReference type="ARBA" id="ARBA00022490"/>
    </source>
</evidence>
<keyword evidence="14 18" id="KW-0573">Peptidoglycan synthesis</keyword>
<keyword evidence="9 20" id="KW-0479">Metal-binding</keyword>
<dbReference type="FunFam" id="3.40.50.20:FF:000013">
    <property type="entry name" value="D-alanine--D-alanine ligase"/>
    <property type="match status" value="1"/>
</dbReference>
<feature type="active site" evidence="19">
    <location>
        <position position="19"/>
    </location>
</feature>
<dbReference type="NCBIfam" id="TIGR01205">
    <property type="entry name" value="D_ala_D_alaTIGR"/>
    <property type="match status" value="1"/>
</dbReference>
<keyword evidence="8 18" id="KW-0436">Ligase</keyword>
<dbReference type="PROSITE" id="PS50975">
    <property type="entry name" value="ATP_GRASP"/>
    <property type="match status" value="1"/>
</dbReference>
<dbReference type="OrthoDB" id="9813261at2"/>
<keyword evidence="15 20" id="KW-0464">Manganese</keyword>
<dbReference type="STRING" id="1123010.SAMN02745724_03941"/>
<dbReference type="GO" id="GO:0008716">
    <property type="term" value="F:D-alanine-D-alanine ligase activity"/>
    <property type="evidence" value="ECO:0007669"/>
    <property type="project" value="UniProtKB-UniRule"/>
</dbReference>
<keyword evidence="24" id="KW-1185">Reference proteome</keyword>
<evidence type="ECO:0000256" key="20">
    <source>
        <dbReference type="PIRSR" id="PIRSR039102-3"/>
    </source>
</evidence>
<evidence type="ECO:0000256" key="1">
    <source>
        <dbReference type="ARBA" id="ARBA00001936"/>
    </source>
</evidence>
<keyword evidence="11 21" id="KW-0067">ATP-binding</keyword>
<comment type="pathway">
    <text evidence="4 18">Cell wall biogenesis; peptidoglycan biosynthesis.</text>
</comment>
<protein>
    <recommendedName>
        <fullName evidence="6 18">D-alanine--D-alanine ligase</fullName>
        <ecNumber evidence="6 18">6.3.2.4</ecNumber>
    </recommendedName>
    <alternativeName>
        <fullName evidence="18">D-Ala-D-Ala ligase</fullName>
    </alternativeName>
    <alternativeName>
        <fullName evidence="18">D-alanylalanine synthetase</fullName>
    </alternativeName>
</protein>
<feature type="binding site" evidence="20">
    <location>
        <position position="255"/>
    </location>
    <ligand>
        <name>Mg(2+)</name>
        <dbReference type="ChEBI" id="CHEBI:18420"/>
        <label>1</label>
    </ligand>
</feature>
<evidence type="ECO:0000256" key="18">
    <source>
        <dbReference type="HAMAP-Rule" id="MF_00047"/>
    </source>
</evidence>
<evidence type="ECO:0000259" key="22">
    <source>
        <dbReference type="PROSITE" id="PS50975"/>
    </source>
</evidence>
<comment type="cofactor">
    <cofactor evidence="20">
        <name>Mg(2+)</name>
        <dbReference type="ChEBI" id="CHEBI:18420"/>
    </cofactor>
    <cofactor evidence="20">
        <name>Mn(2+)</name>
        <dbReference type="ChEBI" id="CHEBI:29035"/>
    </cofactor>
    <text evidence="20">Binds 2 magnesium or manganese ions per subunit.</text>
</comment>
<dbReference type="SUPFAM" id="SSF52440">
    <property type="entry name" value="PreATP-grasp domain"/>
    <property type="match status" value="1"/>
</dbReference>
<feature type="binding site" evidence="20">
    <location>
        <position position="268"/>
    </location>
    <ligand>
        <name>Mg(2+)</name>
        <dbReference type="ChEBI" id="CHEBI:18420"/>
        <label>2</label>
    </ligand>
</feature>
<evidence type="ECO:0000256" key="15">
    <source>
        <dbReference type="ARBA" id="ARBA00023211"/>
    </source>
</evidence>
<dbReference type="Pfam" id="PF01820">
    <property type="entry name" value="Dala_Dala_lig_N"/>
    <property type="match status" value="1"/>
</dbReference>
<feature type="binding site" evidence="20">
    <location>
        <position position="268"/>
    </location>
    <ligand>
        <name>Mg(2+)</name>
        <dbReference type="ChEBI" id="CHEBI:18420"/>
        <label>1</label>
    </ligand>
</feature>
<dbReference type="InterPro" id="IPR005905">
    <property type="entry name" value="D_ala_D_ala"/>
</dbReference>
<dbReference type="SUPFAM" id="SSF56059">
    <property type="entry name" value="Glutathione synthetase ATP-binding domain-like"/>
    <property type="match status" value="1"/>
</dbReference>
<sequence length="308" mass="33708">MNTEQFGKVAVLMGGSSAERAVSLKSGQAVLSAFKNVGIQAFAFDPAERNLFDLNNTQVDRVFIALHGRGGEDGTIQGALEYLGIPYTGSGVLGSALAMDKVRCKELFKARNLPTANFIVIEKDKPFDINKIIDDFGAVMVKPSHEGSSIGMAKASTVTELTDALEKAFQFDDVVLLEHWITGREFTVTMLEKAALPVIEMVTPRGFYDYEAKYQVNSTEYFCPAELTPEQTSNIQDMSLEAFELVGATGWGRVDFMQDSDGKFYLLEVNTVPGMTEKSLVPMSAKTHGLSFEQLVVDILKQTLGESV</sequence>
<dbReference type="AlphaFoldDB" id="A0A1I1QMB0"/>
<comment type="catalytic activity">
    <reaction evidence="17 18">
        <text>2 D-alanine + ATP = D-alanyl-D-alanine + ADP + phosphate + H(+)</text>
        <dbReference type="Rhea" id="RHEA:11224"/>
        <dbReference type="ChEBI" id="CHEBI:15378"/>
        <dbReference type="ChEBI" id="CHEBI:30616"/>
        <dbReference type="ChEBI" id="CHEBI:43474"/>
        <dbReference type="ChEBI" id="CHEBI:57416"/>
        <dbReference type="ChEBI" id="CHEBI:57822"/>
        <dbReference type="ChEBI" id="CHEBI:456216"/>
        <dbReference type="EC" id="6.3.2.4"/>
    </reaction>
</comment>
<dbReference type="EC" id="6.3.2.4" evidence="6 18"/>
<dbReference type="InterPro" id="IPR016185">
    <property type="entry name" value="PreATP-grasp_dom_sf"/>
</dbReference>
<accession>A0A1I1QMB0</accession>
<feature type="binding site" evidence="20">
    <location>
        <position position="270"/>
    </location>
    <ligand>
        <name>Mg(2+)</name>
        <dbReference type="ChEBI" id="CHEBI:18420"/>
        <label>2</label>
    </ligand>
</feature>
<dbReference type="GO" id="GO:0008360">
    <property type="term" value="P:regulation of cell shape"/>
    <property type="evidence" value="ECO:0007669"/>
    <property type="project" value="UniProtKB-KW"/>
</dbReference>
<dbReference type="RefSeq" id="WP_091988632.1">
    <property type="nucleotide sequence ID" value="NZ_FOLO01000042.1"/>
</dbReference>
<dbReference type="PIRSF" id="PIRSF039102">
    <property type="entry name" value="Ddl/VanB"/>
    <property type="match status" value="1"/>
</dbReference>
<evidence type="ECO:0000256" key="16">
    <source>
        <dbReference type="ARBA" id="ARBA00023316"/>
    </source>
</evidence>
<keyword evidence="10 21" id="KW-0547">Nucleotide-binding</keyword>
<organism evidence="23 24">
    <name type="scientific">Pseudoalteromonas denitrificans DSM 6059</name>
    <dbReference type="NCBI Taxonomy" id="1123010"/>
    <lineage>
        <taxon>Bacteria</taxon>
        <taxon>Pseudomonadati</taxon>
        <taxon>Pseudomonadota</taxon>
        <taxon>Gammaproteobacteria</taxon>
        <taxon>Alteromonadales</taxon>
        <taxon>Pseudoalteromonadaceae</taxon>
        <taxon>Pseudoalteromonas</taxon>
    </lineage>
</organism>
<dbReference type="Proteomes" id="UP000198862">
    <property type="component" value="Unassembled WGS sequence"/>
</dbReference>
<keyword evidence="16 18" id="KW-0961">Cell wall biogenesis/degradation</keyword>
<dbReference type="InterPro" id="IPR011095">
    <property type="entry name" value="Dala_Dala_lig_C"/>
</dbReference>
<evidence type="ECO:0000256" key="8">
    <source>
        <dbReference type="ARBA" id="ARBA00022598"/>
    </source>
</evidence>
<evidence type="ECO:0000256" key="6">
    <source>
        <dbReference type="ARBA" id="ARBA00012216"/>
    </source>
</evidence>
<dbReference type="GO" id="GO:0009252">
    <property type="term" value="P:peptidoglycan biosynthetic process"/>
    <property type="evidence" value="ECO:0007669"/>
    <property type="project" value="UniProtKB-UniRule"/>
</dbReference>
<dbReference type="GO" id="GO:0005829">
    <property type="term" value="C:cytosol"/>
    <property type="evidence" value="ECO:0007669"/>
    <property type="project" value="TreeGrafter"/>
</dbReference>
<dbReference type="GO" id="GO:0071555">
    <property type="term" value="P:cell wall organization"/>
    <property type="evidence" value="ECO:0007669"/>
    <property type="project" value="UniProtKB-KW"/>
</dbReference>
<dbReference type="Gene3D" id="3.40.50.20">
    <property type="match status" value="1"/>
</dbReference>
<dbReference type="UniPathway" id="UPA00219"/>
<evidence type="ECO:0000256" key="9">
    <source>
        <dbReference type="ARBA" id="ARBA00022723"/>
    </source>
</evidence>
<dbReference type="Gene3D" id="3.30.1490.20">
    <property type="entry name" value="ATP-grasp fold, A domain"/>
    <property type="match status" value="1"/>
</dbReference>
<evidence type="ECO:0000256" key="3">
    <source>
        <dbReference type="ARBA" id="ARBA00004496"/>
    </source>
</evidence>
<dbReference type="EMBL" id="FOLO01000042">
    <property type="protein sequence ID" value="SFD23271.1"/>
    <property type="molecule type" value="Genomic_DNA"/>
</dbReference>